<keyword evidence="2 12" id="KW-0235">DNA replication</keyword>
<dbReference type="GO" id="GO:0006269">
    <property type="term" value="P:DNA replication, synthesis of primer"/>
    <property type="evidence" value="ECO:0007669"/>
    <property type="project" value="UniProtKB-KW"/>
</dbReference>
<keyword evidence="9 12" id="KW-0238">DNA-binding</keyword>
<evidence type="ECO:0000256" key="9">
    <source>
        <dbReference type="ARBA" id="ARBA00023125"/>
    </source>
</evidence>
<dbReference type="FunFam" id="3.40.1440.60:FF:000001">
    <property type="entry name" value="Primosomal protein N"/>
    <property type="match status" value="1"/>
</dbReference>
<dbReference type="PROSITE" id="PS51194">
    <property type="entry name" value="HELICASE_CTER"/>
    <property type="match status" value="1"/>
</dbReference>
<evidence type="ECO:0000256" key="1">
    <source>
        <dbReference type="ARBA" id="ARBA00022515"/>
    </source>
</evidence>
<dbReference type="InterPro" id="IPR005259">
    <property type="entry name" value="PriA"/>
</dbReference>
<evidence type="ECO:0000256" key="2">
    <source>
        <dbReference type="ARBA" id="ARBA00022705"/>
    </source>
</evidence>
<dbReference type="FunFam" id="3.40.50.300:FF:000489">
    <property type="entry name" value="Primosome assembly protein PriA"/>
    <property type="match status" value="1"/>
</dbReference>
<dbReference type="GO" id="GO:0006270">
    <property type="term" value="P:DNA replication initiation"/>
    <property type="evidence" value="ECO:0007669"/>
    <property type="project" value="TreeGrafter"/>
</dbReference>
<dbReference type="GO" id="GO:1990077">
    <property type="term" value="C:primosome complex"/>
    <property type="evidence" value="ECO:0007669"/>
    <property type="project" value="UniProtKB-UniRule"/>
</dbReference>
<dbReference type="Proteomes" id="UP000032900">
    <property type="component" value="Unassembled WGS sequence"/>
</dbReference>
<evidence type="ECO:0000256" key="3">
    <source>
        <dbReference type="ARBA" id="ARBA00022723"/>
    </source>
</evidence>
<keyword evidence="7 12" id="KW-0862">Zinc</keyword>
<dbReference type="InterPro" id="IPR041236">
    <property type="entry name" value="PriA_C"/>
</dbReference>
<dbReference type="GO" id="GO:0008270">
    <property type="term" value="F:zinc ion binding"/>
    <property type="evidence" value="ECO:0007669"/>
    <property type="project" value="UniProtKB-UniRule"/>
</dbReference>
<dbReference type="AlphaFoldDB" id="A0A0E9LSX2"/>
<dbReference type="GO" id="GO:0043138">
    <property type="term" value="F:3'-5' DNA helicase activity"/>
    <property type="evidence" value="ECO:0007669"/>
    <property type="project" value="UniProtKB-EC"/>
</dbReference>
<comment type="catalytic activity">
    <reaction evidence="12">
        <text>Couples ATP hydrolysis with the unwinding of duplex DNA by translocating in the 3'-5' direction.</text>
        <dbReference type="EC" id="5.6.2.4"/>
    </reaction>
</comment>
<keyword evidence="10 12" id="KW-0413">Isomerase</keyword>
<comment type="caution">
    <text evidence="15">The sequence shown here is derived from an EMBL/GenBank/DDBJ whole genome shotgun (WGS) entry which is preliminary data.</text>
</comment>
<keyword evidence="3 12" id="KW-0479">Metal-binding</keyword>
<feature type="binding site" evidence="12">
    <location>
        <position position="555"/>
    </location>
    <ligand>
        <name>Zn(2+)</name>
        <dbReference type="ChEBI" id="CHEBI:29105"/>
        <label>2</label>
    </ligand>
</feature>
<dbReference type="EMBL" id="BAZW01000002">
    <property type="protein sequence ID" value="GAO28378.1"/>
    <property type="molecule type" value="Genomic_DNA"/>
</dbReference>
<evidence type="ECO:0000259" key="14">
    <source>
        <dbReference type="PROSITE" id="PS51194"/>
    </source>
</evidence>
<evidence type="ECO:0000256" key="11">
    <source>
        <dbReference type="ARBA" id="ARBA00048988"/>
    </source>
</evidence>
<keyword evidence="6 12" id="KW-0347">Helicase</keyword>
<accession>A0A0E9LSX2</accession>
<dbReference type="InterPro" id="IPR011545">
    <property type="entry name" value="DEAD/DEAH_box_helicase_dom"/>
</dbReference>
<evidence type="ECO:0000259" key="13">
    <source>
        <dbReference type="PROSITE" id="PS51192"/>
    </source>
</evidence>
<dbReference type="PROSITE" id="PS51192">
    <property type="entry name" value="HELICASE_ATP_BIND_1"/>
    <property type="match status" value="1"/>
</dbReference>
<dbReference type="Gene3D" id="3.40.50.300">
    <property type="entry name" value="P-loop containing nucleotide triphosphate hydrolases"/>
    <property type="match status" value="2"/>
</dbReference>
<dbReference type="GO" id="GO:0003677">
    <property type="term" value="F:DNA binding"/>
    <property type="evidence" value="ECO:0007669"/>
    <property type="project" value="UniProtKB-UniRule"/>
</dbReference>
<comment type="subunit">
    <text evidence="12">Component of the replication restart primosome.</text>
</comment>
<dbReference type="HAMAP" id="MF_00983">
    <property type="entry name" value="PriA"/>
    <property type="match status" value="1"/>
</dbReference>
<evidence type="ECO:0000256" key="8">
    <source>
        <dbReference type="ARBA" id="ARBA00022840"/>
    </source>
</evidence>
<dbReference type="EC" id="5.6.2.4" evidence="12"/>
<dbReference type="PANTHER" id="PTHR30580:SF0">
    <property type="entry name" value="PRIMOSOMAL PROTEIN N"/>
    <property type="match status" value="1"/>
</dbReference>
<comment type="similarity">
    <text evidence="12">Belongs to the helicase family. PriA subfamily.</text>
</comment>
<dbReference type="InterPro" id="IPR001650">
    <property type="entry name" value="Helicase_C-like"/>
</dbReference>
<keyword evidence="16" id="KW-1185">Reference proteome</keyword>
<proteinExistence type="inferred from homology"/>
<keyword evidence="8 12" id="KW-0067">ATP-binding</keyword>
<dbReference type="NCBIfam" id="TIGR00595">
    <property type="entry name" value="priA"/>
    <property type="match status" value="1"/>
</dbReference>
<dbReference type="SUPFAM" id="SSF52540">
    <property type="entry name" value="P-loop containing nucleoside triphosphate hydrolases"/>
    <property type="match status" value="1"/>
</dbReference>
<evidence type="ECO:0000313" key="16">
    <source>
        <dbReference type="Proteomes" id="UP000032900"/>
    </source>
</evidence>
<feature type="binding site" evidence="12">
    <location>
        <position position="558"/>
    </location>
    <ligand>
        <name>Zn(2+)</name>
        <dbReference type="ChEBI" id="CHEBI:29105"/>
        <label>2</label>
    </ligand>
</feature>
<dbReference type="Pfam" id="PF18319">
    <property type="entry name" value="Zn_ribbon_PriA"/>
    <property type="match status" value="1"/>
</dbReference>
<comment type="function">
    <text evidence="12">Initiates the restart of stalled replication forks, which reloads the replicative helicase on sites other than the origin of replication. Recognizes and binds to abandoned replication forks and remodels them to uncover a helicase loading site. Promotes assembly of the primosome at these replication forks.</text>
</comment>
<feature type="binding site" evidence="12">
    <location>
        <position position="531"/>
    </location>
    <ligand>
        <name>Zn(2+)</name>
        <dbReference type="ChEBI" id="CHEBI:29105"/>
        <label>1</label>
    </ligand>
</feature>
<dbReference type="InterPro" id="IPR014001">
    <property type="entry name" value="Helicase_ATP-bd"/>
</dbReference>
<evidence type="ECO:0000256" key="12">
    <source>
        <dbReference type="HAMAP-Rule" id="MF_00983"/>
    </source>
</evidence>
<evidence type="ECO:0000256" key="5">
    <source>
        <dbReference type="ARBA" id="ARBA00022801"/>
    </source>
</evidence>
<reference evidence="15 16" key="1">
    <citation type="journal article" date="2015" name="Microbes Environ.">
        <title>Distribution and evolution of nitrogen fixation genes in the phylum bacteroidetes.</title>
        <authorList>
            <person name="Inoue J."/>
            <person name="Oshima K."/>
            <person name="Suda W."/>
            <person name="Sakamoto M."/>
            <person name="Iino T."/>
            <person name="Noda S."/>
            <person name="Hongoh Y."/>
            <person name="Hattori M."/>
            <person name="Ohkuma M."/>
        </authorList>
    </citation>
    <scope>NUCLEOTIDE SEQUENCE [LARGE SCALE GENOMIC DNA]</scope>
    <source>
        <strain evidence="15">JCM 15548</strain>
    </source>
</reference>
<dbReference type="GO" id="GO:0016887">
    <property type="term" value="F:ATP hydrolysis activity"/>
    <property type="evidence" value="ECO:0007669"/>
    <property type="project" value="RHEA"/>
</dbReference>
<dbReference type="CDD" id="cd17929">
    <property type="entry name" value="DEXHc_priA"/>
    <property type="match status" value="1"/>
</dbReference>
<dbReference type="Pfam" id="PF00270">
    <property type="entry name" value="DEAD"/>
    <property type="match status" value="1"/>
</dbReference>
<dbReference type="SMART" id="SM00487">
    <property type="entry name" value="DEXDc"/>
    <property type="match status" value="1"/>
</dbReference>
<evidence type="ECO:0000256" key="6">
    <source>
        <dbReference type="ARBA" id="ARBA00022806"/>
    </source>
</evidence>
<dbReference type="Pfam" id="PF18074">
    <property type="entry name" value="PriA_C"/>
    <property type="match status" value="1"/>
</dbReference>
<dbReference type="GO" id="GO:0006310">
    <property type="term" value="P:DNA recombination"/>
    <property type="evidence" value="ECO:0007669"/>
    <property type="project" value="InterPro"/>
</dbReference>
<feature type="binding site" evidence="12">
    <location>
        <position position="571"/>
    </location>
    <ligand>
        <name>Zn(2+)</name>
        <dbReference type="ChEBI" id="CHEBI:29105"/>
        <label>1</label>
    </ligand>
</feature>
<dbReference type="Pfam" id="PF00271">
    <property type="entry name" value="Helicase_C"/>
    <property type="match status" value="1"/>
</dbReference>
<dbReference type="STRING" id="1236989.JCM15548_1463"/>
<dbReference type="GO" id="GO:0006302">
    <property type="term" value="P:double-strand break repair"/>
    <property type="evidence" value="ECO:0007669"/>
    <property type="project" value="InterPro"/>
</dbReference>
<evidence type="ECO:0000256" key="4">
    <source>
        <dbReference type="ARBA" id="ARBA00022741"/>
    </source>
</evidence>
<feature type="binding site" evidence="12">
    <location>
        <position position="537"/>
    </location>
    <ligand>
        <name>Zn(2+)</name>
        <dbReference type="ChEBI" id="CHEBI:29105"/>
        <label>2</label>
    </ligand>
</feature>
<dbReference type="InterPro" id="IPR040498">
    <property type="entry name" value="PriA_CRR"/>
</dbReference>
<feature type="binding site" evidence="12">
    <location>
        <position position="528"/>
    </location>
    <ligand>
        <name>Zn(2+)</name>
        <dbReference type="ChEBI" id="CHEBI:29105"/>
        <label>1</label>
    </ligand>
</feature>
<feature type="domain" description="Helicase ATP-binding" evidence="13">
    <location>
        <begin position="297"/>
        <end position="465"/>
    </location>
</feature>
<dbReference type="CDD" id="cd18804">
    <property type="entry name" value="SF2_C_priA"/>
    <property type="match status" value="1"/>
</dbReference>
<keyword evidence="5 12" id="KW-0378">Hydrolase</keyword>
<dbReference type="PANTHER" id="PTHR30580">
    <property type="entry name" value="PRIMOSOMAL PROTEIN N"/>
    <property type="match status" value="1"/>
</dbReference>
<dbReference type="InterPro" id="IPR041222">
    <property type="entry name" value="PriA_3primeBD"/>
</dbReference>
<evidence type="ECO:0000256" key="10">
    <source>
        <dbReference type="ARBA" id="ARBA00023235"/>
    </source>
</evidence>
<sequence>MPQMFADIVLPVPLPKLFTYSVPEAFRSTLAKGQRVVVSFGKKKLMSGLVFGIHTQAPEAYETKPIQSVLDSQAVVTEEQLALWQWMADYYQCTIGEVYKAALPSGLKLESETRVFYNPDFEASLDLPERALALLDFLSHKKHTTIHQINEVTGLKNSYGLIKDLIELQALFVNEQLSAAFRPKTESVLSLHAEVRSEEALKTVFDQLARAPKQLQLLMTFLQQAGGVEKAVAGRLVGRTELLAAVEGAPNALNELVRKHYLTQEKREVSRLNLEDQVVIEKKSLSTEQATALQEVKNGFAEGKPVLLHGVTSSGKTELYIHLIEEVIQKGQQALYLLPEIALTTQITTRLKAHFGNDLGIYHSRFSDDERVEVWNNLLSQKSYKVILGVRSAVFLPFKHLKLIIVDEEHENSFKQYDPAPRYHARDVAMIMGKRYKAQVLLGTATPSLESYYNAKSNKFVLVQLATRFEGMQMPEIVVVNTREAQRRKMMQSHFTPQLVDYMTKALERKEQIILFQNRRGFAPYLECTACGWIPKCQHCDVSMTYHKHIHHLVCHYCGYSVPNYTTCQACESPAMQLKGFGTQKIEEDIQALFPGAGVARMDYDTTRSKKGYENIIGSFEQGKLDILVGTQMVTKGLDFDRVSLVGILNADSMLNNPDFRAFERSFQMMAQVSGRAGRKNRRGTVVLQTGDPEHPVIQFVRNNNFSGFYEQQIAEREQFKYPPFYRLIHLTIKHKNRPTVNQAANALAAHLRAVFGSRVLGPQEPPVSKIQDHHLQKIMLKLERTASPVKAKDLMQDCINRIIAHPPWRYVVVVADVDPL</sequence>
<dbReference type="GO" id="GO:0005524">
    <property type="term" value="F:ATP binding"/>
    <property type="evidence" value="ECO:0007669"/>
    <property type="project" value="UniProtKB-UniRule"/>
</dbReference>
<name>A0A0E9LSX2_9BACT</name>
<gene>
    <name evidence="12" type="primary">priA</name>
    <name evidence="15" type="ORF">JCM15548_1463</name>
</gene>
<feature type="domain" description="Helicase C-terminal" evidence="14">
    <location>
        <begin position="498"/>
        <end position="717"/>
    </location>
</feature>
<keyword evidence="1 12" id="KW-0639">Primosome</keyword>
<dbReference type="SMART" id="SM00490">
    <property type="entry name" value="HELICc"/>
    <property type="match status" value="1"/>
</dbReference>
<evidence type="ECO:0000256" key="7">
    <source>
        <dbReference type="ARBA" id="ARBA00022833"/>
    </source>
</evidence>
<feature type="binding site" evidence="12">
    <location>
        <position position="568"/>
    </location>
    <ligand>
        <name>Zn(2+)</name>
        <dbReference type="ChEBI" id="CHEBI:29105"/>
        <label>1</label>
    </ligand>
</feature>
<organism evidence="15 16">
    <name type="scientific">Geofilum rubicundum JCM 15548</name>
    <dbReference type="NCBI Taxonomy" id="1236989"/>
    <lineage>
        <taxon>Bacteria</taxon>
        <taxon>Pseudomonadati</taxon>
        <taxon>Bacteroidota</taxon>
        <taxon>Bacteroidia</taxon>
        <taxon>Marinilabiliales</taxon>
        <taxon>Marinilabiliaceae</taxon>
        <taxon>Geofilum</taxon>
    </lineage>
</organism>
<dbReference type="Gene3D" id="3.40.1440.60">
    <property type="entry name" value="PriA, 3(prime) DNA-binding domain"/>
    <property type="match status" value="1"/>
</dbReference>
<dbReference type="OrthoDB" id="9759544at2"/>
<protein>
    <recommendedName>
        <fullName evidence="12">Replication restart protein PriA</fullName>
    </recommendedName>
    <alternativeName>
        <fullName evidence="12">ATP-dependent DNA helicase PriA</fullName>
        <ecNumber evidence="12">5.6.2.4</ecNumber>
    </alternativeName>
    <alternativeName>
        <fullName evidence="12">DNA 3'-5' helicase PriA</fullName>
    </alternativeName>
</protein>
<dbReference type="RefSeq" id="WP_062122195.1">
    <property type="nucleotide sequence ID" value="NZ_BAZW01000002.1"/>
</dbReference>
<feature type="binding site" evidence="12">
    <location>
        <position position="540"/>
    </location>
    <ligand>
        <name>Zn(2+)</name>
        <dbReference type="ChEBI" id="CHEBI:29105"/>
        <label>2</label>
    </ligand>
</feature>
<dbReference type="Pfam" id="PF17764">
    <property type="entry name" value="PriA_3primeBD"/>
    <property type="match status" value="1"/>
</dbReference>
<dbReference type="InterPro" id="IPR042115">
    <property type="entry name" value="PriA_3primeBD_sf"/>
</dbReference>
<dbReference type="InterPro" id="IPR027417">
    <property type="entry name" value="P-loop_NTPase"/>
</dbReference>
<comment type="catalytic activity">
    <reaction evidence="11 12">
        <text>ATP + H2O = ADP + phosphate + H(+)</text>
        <dbReference type="Rhea" id="RHEA:13065"/>
        <dbReference type="ChEBI" id="CHEBI:15377"/>
        <dbReference type="ChEBI" id="CHEBI:15378"/>
        <dbReference type="ChEBI" id="CHEBI:30616"/>
        <dbReference type="ChEBI" id="CHEBI:43474"/>
        <dbReference type="ChEBI" id="CHEBI:456216"/>
        <dbReference type="EC" id="5.6.2.4"/>
    </reaction>
</comment>
<evidence type="ECO:0000313" key="15">
    <source>
        <dbReference type="EMBL" id="GAO28378.1"/>
    </source>
</evidence>
<comment type="cofactor">
    <cofactor evidence="12">
        <name>Zn(2+)</name>
        <dbReference type="ChEBI" id="CHEBI:29105"/>
    </cofactor>
    <text evidence="12">Binds 2 zinc ions per subunit.</text>
</comment>
<keyword evidence="4 12" id="KW-0547">Nucleotide-binding</keyword>